<keyword evidence="2" id="KW-1185">Reference proteome</keyword>
<proteinExistence type="predicted"/>
<evidence type="ECO:0000313" key="1">
    <source>
        <dbReference type="EMBL" id="TCT27198.1"/>
    </source>
</evidence>
<dbReference type="AlphaFoldDB" id="A0A4R3NDZ0"/>
<protein>
    <submittedName>
        <fullName evidence="1">Uncharacterized protein</fullName>
    </submittedName>
</protein>
<organism evidence="1 2">
    <name type="scientific">Martelella mediterranea</name>
    <dbReference type="NCBI Taxonomy" id="293089"/>
    <lineage>
        <taxon>Bacteria</taxon>
        <taxon>Pseudomonadati</taxon>
        <taxon>Pseudomonadota</taxon>
        <taxon>Alphaproteobacteria</taxon>
        <taxon>Hyphomicrobiales</taxon>
        <taxon>Aurantimonadaceae</taxon>
        <taxon>Martelella</taxon>
    </lineage>
</organism>
<dbReference type="Proteomes" id="UP000295097">
    <property type="component" value="Unassembled WGS sequence"/>
</dbReference>
<reference evidence="1 2" key="1">
    <citation type="submission" date="2019-03" db="EMBL/GenBank/DDBJ databases">
        <title>Freshwater and sediment microbial communities from various areas in North America, analyzing microbe dynamics in response to fracking.</title>
        <authorList>
            <person name="Lamendella R."/>
        </authorList>
    </citation>
    <scope>NUCLEOTIDE SEQUENCE [LARGE SCALE GENOMIC DNA]</scope>
    <source>
        <strain evidence="1 2">175.2</strain>
    </source>
</reference>
<name>A0A4R3NDZ0_9HYPH</name>
<comment type="caution">
    <text evidence="1">The sequence shown here is derived from an EMBL/GenBank/DDBJ whole genome shotgun (WGS) entry which is preliminary data.</text>
</comment>
<sequence>MRHDPAGASIVIMLRSLKLHGMAQAVDDLV</sequence>
<accession>A0A4R3NDZ0</accession>
<dbReference type="EMBL" id="SMAR01000098">
    <property type="protein sequence ID" value="TCT27198.1"/>
    <property type="molecule type" value="Genomic_DNA"/>
</dbReference>
<feature type="non-terminal residue" evidence="1">
    <location>
        <position position="30"/>
    </location>
</feature>
<evidence type="ECO:0000313" key="2">
    <source>
        <dbReference type="Proteomes" id="UP000295097"/>
    </source>
</evidence>
<gene>
    <name evidence="1" type="ORF">EDC90_10982</name>
</gene>